<dbReference type="Proteomes" id="UP000177325">
    <property type="component" value="Unassembled WGS sequence"/>
</dbReference>
<evidence type="ECO:0000256" key="6">
    <source>
        <dbReference type="RuleBase" id="RU362042"/>
    </source>
</evidence>
<gene>
    <name evidence="8" type="ORF">A3G90_02265</name>
</gene>
<dbReference type="Gene3D" id="2.10.109.10">
    <property type="entry name" value="Umud Fragment, subunit A"/>
    <property type="match status" value="1"/>
</dbReference>
<accession>A0A1F6FHR9</accession>
<evidence type="ECO:0000256" key="1">
    <source>
        <dbReference type="ARBA" id="ARBA00000677"/>
    </source>
</evidence>
<evidence type="ECO:0000256" key="3">
    <source>
        <dbReference type="ARBA" id="ARBA00013208"/>
    </source>
</evidence>
<protein>
    <recommendedName>
        <fullName evidence="3 6">Signal peptidase I</fullName>
        <ecNumber evidence="3 6">3.4.21.89</ecNumber>
    </recommendedName>
</protein>
<dbReference type="EC" id="3.4.21.89" evidence="3 6"/>
<organism evidence="8 9">
    <name type="scientific">Candidatus Kaiserbacteria bacterium RIFCSPLOWO2_12_FULL_45_26</name>
    <dbReference type="NCBI Taxonomy" id="1798525"/>
    <lineage>
        <taxon>Bacteria</taxon>
        <taxon>Candidatus Kaiseribacteriota</taxon>
    </lineage>
</organism>
<comment type="similarity">
    <text evidence="2 6">Belongs to the peptidase S26 family.</text>
</comment>
<dbReference type="GO" id="GO:0004252">
    <property type="term" value="F:serine-type endopeptidase activity"/>
    <property type="evidence" value="ECO:0007669"/>
    <property type="project" value="InterPro"/>
</dbReference>
<feature type="domain" description="Peptidase S26" evidence="7">
    <location>
        <begin position="2"/>
        <end position="159"/>
    </location>
</feature>
<feature type="active site" evidence="5">
    <location>
        <position position="74"/>
    </location>
</feature>
<comment type="catalytic activity">
    <reaction evidence="1 6">
        <text>Cleavage of hydrophobic, N-terminal signal or leader sequences from secreted and periplasmic proteins.</text>
        <dbReference type="EC" id="3.4.21.89"/>
    </reaction>
</comment>
<dbReference type="GO" id="GO:0009003">
    <property type="term" value="F:signal peptidase activity"/>
    <property type="evidence" value="ECO:0007669"/>
    <property type="project" value="UniProtKB-EC"/>
</dbReference>
<keyword evidence="6" id="KW-0645">Protease</keyword>
<dbReference type="PRINTS" id="PR00727">
    <property type="entry name" value="LEADERPTASE"/>
</dbReference>
<dbReference type="NCBIfam" id="TIGR02227">
    <property type="entry name" value="sigpep_I_bact"/>
    <property type="match status" value="1"/>
</dbReference>
<dbReference type="PROSITE" id="PS00761">
    <property type="entry name" value="SPASE_I_3"/>
    <property type="match status" value="1"/>
</dbReference>
<dbReference type="GO" id="GO:0016020">
    <property type="term" value="C:membrane"/>
    <property type="evidence" value="ECO:0007669"/>
    <property type="project" value="UniProtKB-SubCell"/>
</dbReference>
<dbReference type="PANTHER" id="PTHR43390">
    <property type="entry name" value="SIGNAL PEPTIDASE I"/>
    <property type="match status" value="1"/>
</dbReference>
<dbReference type="GO" id="GO:0006465">
    <property type="term" value="P:signal peptide processing"/>
    <property type="evidence" value="ECO:0007669"/>
    <property type="project" value="InterPro"/>
</dbReference>
<dbReference type="InterPro" id="IPR019757">
    <property type="entry name" value="Pept_S26A_signal_pept_1_Lys-AS"/>
</dbReference>
<dbReference type="AlphaFoldDB" id="A0A1F6FHR9"/>
<dbReference type="InterPro" id="IPR019758">
    <property type="entry name" value="Pept_S26A_signal_pept_1_CS"/>
</dbReference>
<dbReference type="SUPFAM" id="SSF51306">
    <property type="entry name" value="LexA/Signal peptidase"/>
    <property type="match status" value="1"/>
</dbReference>
<evidence type="ECO:0000313" key="8">
    <source>
        <dbReference type="EMBL" id="OGG85399.1"/>
    </source>
</evidence>
<feature type="active site" evidence="5">
    <location>
        <position position="31"/>
    </location>
</feature>
<dbReference type="Pfam" id="PF10502">
    <property type="entry name" value="Peptidase_S26"/>
    <property type="match status" value="1"/>
</dbReference>
<evidence type="ECO:0000256" key="5">
    <source>
        <dbReference type="PIRSR" id="PIRSR600223-1"/>
    </source>
</evidence>
<name>A0A1F6FHR9_9BACT</name>
<dbReference type="InterPro" id="IPR000223">
    <property type="entry name" value="Pept_S26A_signal_pept_1"/>
</dbReference>
<evidence type="ECO:0000256" key="4">
    <source>
        <dbReference type="ARBA" id="ARBA00022801"/>
    </source>
</evidence>
<evidence type="ECO:0000259" key="7">
    <source>
        <dbReference type="Pfam" id="PF10502"/>
    </source>
</evidence>
<dbReference type="PROSITE" id="PS00760">
    <property type="entry name" value="SPASE_I_2"/>
    <property type="match status" value="1"/>
</dbReference>
<sequence>MEIIRFSLIALLIVVPVRMFIAQPFIVSGASMETTFHNGEYLIVDQVSYHLHSPERGDVVIFRYPRDPSKYFIKRIIGIPGDTITIEGSTVTIVNEANPEGFTVNEPYIKSMRDGVTITEELGDREYFVMGDNRDESSDSRVWGVLQEERIIGKAFLRLFPPKVFDVLPGAADEAVMNSVE</sequence>
<dbReference type="EMBL" id="MFMM01000001">
    <property type="protein sequence ID" value="OGG85399.1"/>
    <property type="molecule type" value="Genomic_DNA"/>
</dbReference>
<dbReference type="STRING" id="1798525.A3G90_02265"/>
<dbReference type="CDD" id="cd06530">
    <property type="entry name" value="S26_SPase_I"/>
    <property type="match status" value="1"/>
</dbReference>
<proteinExistence type="inferred from homology"/>
<reference evidence="8 9" key="1">
    <citation type="journal article" date="2016" name="Nat. Commun.">
        <title>Thousands of microbial genomes shed light on interconnected biogeochemical processes in an aquifer system.</title>
        <authorList>
            <person name="Anantharaman K."/>
            <person name="Brown C.T."/>
            <person name="Hug L.A."/>
            <person name="Sharon I."/>
            <person name="Castelle C.J."/>
            <person name="Probst A.J."/>
            <person name="Thomas B.C."/>
            <person name="Singh A."/>
            <person name="Wilkins M.J."/>
            <person name="Karaoz U."/>
            <person name="Brodie E.L."/>
            <person name="Williams K.H."/>
            <person name="Hubbard S.S."/>
            <person name="Banfield J.F."/>
        </authorList>
    </citation>
    <scope>NUCLEOTIDE SEQUENCE [LARGE SCALE GENOMIC DNA]</scope>
</reference>
<comment type="caution">
    <text evidence="8">The sequence shown here is derived from an EMBL/GenBank/DDBJ whole genome shotgun (WGS) entry which is preliminary data.</text>
</comment>
<keyword evidence="4 6" id="KW-0378">Hydrolase</keyword>
<comment type="subcellular location">
    <subcellularLocation>
        <location evidence="6">Membrane</location>
        <topology evidence="6">Single-pass type II membrane protein</topology>
    </subcellularLocation>
</comment>
<evidence type="ECO:0000313" key="9">
    <source>
        <dbReference type="Proteomes" id="UP000177325"/>
    </source>
</evidence>
<dbReference type="InterPro" id="IPR036286">
    <property type="entry name" value="LexA/Signal_pep-like_sf"/>
</dbReference>
<dbReference type="InterPro" id="IPR019533">
    <property type="entry name" value="Peptidase_S26"/>
</dbReference>
<evidence type="ECO:0000256" key="2">
    <source>
        <dbReference type="ARBA" id="ARBA00009370"/>
    </source>
</evidence>
<dbReference type="PANTHER" id="PTHR43390:SF1">
    <property type="entry name" value="CHLOROPLAST PROCESSING PEPTIDASE"/>
    <property type="match status" value="1"/>
</dbReference>